<dbReference type="GO" id="GO:0016746">
    <property type="term" value="F:acyltransferase activity"/>
    <property type="evidence" value="ECO:0007669"/>
    <property type="project" value="UniProtKB-KW"/>
</dbReference>
<dbReference type="InterPro" id="IPR000182">
    <property type="entry name" value="GNAT_dom"/>
</dbReference>
<evidence type="ECO:0000259" key="1">
    <source>
        <dbReference type="Pfam" id="PF13302"/>
    </source>
</evidence>
<dbReference type="SUPFAM" id="SSF55729">
    <property type="entry name" value="Acyl-CoA N-acyltransferases (Nat)"/>
    <property type="match status" value="1"/>
</dbReference>
<accession>A0ABW4R8T2</accession>
<proteinExistence type="predicted"/>
<dbReference type="EC" id="2.3.-.-" evidence="2"/>
<dbReference type="PANTHER" id="PTHR43792:SF1">
    <property type="entry name" value="N-ACETYLTRANSFERASE DOMAIN-CONTAINING PROTEIN"/>
    <property type="match status" value="1"/>
</dbReference>
<keyword evidence="2" id="KW-0012">Acyltransferase</keyword>
<feature type="domain" description="N-acetyltransferase" evidence="1">
    <location>
        <begin position="15"/>
        <end position="151"/>
    </location>
</feature>
<comment type="caution">
    <text evidence="2">The sequence shown here is derived from an EMBL/GenBank/DDBJ whole genome shotgun (WGS) entry which is preliminary data.</text>
</comment>
<dbReference type="InterPro" id="IPR051531">
    <property type="entry name" value="N-acetyltransferase"/>
</dbReference>
<dbReference type="InterPro" id="IPR016181">
    <property type="entry name" value="Acyl_CoA_acyltransferase"/>
</dbReference>
<dbReference type="Proteomes" id="UP001597213">
    <property type="component" value="Unassembled WGS sequence"/>
</dbReference>
<reference evidence="3" key="1">
    <citation type="journal article" date="2019" name="Int. J. Syst. Evol. Microbiol.">
        <title>The Global Catalogue of Microorganisms (GCM) 10K type strain sequencing project: providing services to taxonomists for standard genome sequencing and annotation.</title>
        <authorList>
            <consortium name="The Broad Institute Genomics Platform"/>
            <consortium name="The Broad Institute Genome Sequencing Center for Infectious Disease"/>
            <person name="Wu L."/>
            <person name="Ma J."/>
        </authorList>
    </citation>
    <scope>NUCLEOTIDE SEQUENCE [LARGE SCALE GENOMIC DNA]</scope>
    <source>
        <strain evidence="3">CCUG 56029</strain>
    </source>
</reference>
<gene>
    <name evidence="2" type="ORF">ACFSCT_13045</name>
</gene>
<keyword evidence="2" id="KW-0808">Transferase</keyword>
<protein>
    <submittedName>
        <fullName evidence="2">GNAT family N-acetyltransferase</fullName>
        <ecNumber evidence="2">2.3.-.-</ecNumber>
    </submittedName>
</protein>
<dbReference type="PANTHER" id="PTHR43792">
    <property type="entry name" value="GNAT FAMILY, PUTATIVE (AFU_ORTHOLOGUE AFUA_3G00765)-RELATED-RELATED"/>
    <property type="match status" value="1"/>
</dbReference>
<dbReference type="EMBL" id="JBHUEN010000043">
    <property type="protein sequence ID" value="MFD1882643.1"/>
    <property type="molecule type" value="Genomic_DNA"/>
</dbReference>
<keyword evidence="3" id="KW-1185">Reference proteome</keyword>
<name>A0ABW4R8T2_9RHOB</name>
<dbReference type="Pfam" id="PF13302">
    <property type="entry name" value="Acetyltransf_3"/>
    <property type="match status" value="1"/>
</dbReference>
<dbReference type="Gene3D" id="3.40.630.30">
    <property type="match status" value="1"/>
</dbReference>
<organism evidence="2 3">
    <name type="scientific">Paracoccus pacificus</name>
    <dbReference type="NCBI Taxonomy" id="1463598"/>
    <lineage>
        <taxon>Bacteria</taxon>
        <taxon>Pseudomonadati</taxon>
        <taxon>Pseudomonadota</taxon>
        <taxon>Alphaproteobacteria</taxon>
        <taxon>Rhodobacterales</taxon>
        <taxon>Paracoccaceae</taxon>
        <taxon>Paracoccus</taxon>
    </lineage>
</organism>
<sequence>MSELGVTVPVIETARLILRGPRLSDLDAFVAFGQSDRAKFVGGPMQPWESWNALLIVMGHWIARGFGWWVLEDKASGKTAGRVGIGYHLDWPEPELGWHLYDGFEGKGLAYEAAIAARNHAYAEMGFGPLISLVDHDNTASANLARRLGATPESETTIRGESAIIFRHPKVIA</sequence>
<evidence type="ECO:0000313" key="3">
    <source>
        <dbReference type="Proteomes" id="UP001597213"/>
    </source>
</evidence>
<evidence type="ECO:0000313" key="2">
    <source>
        <dbReference type="EMBL" id="MFD1882643.1"/>
    </source>
</evidence>
<dbReference type="RefSeq" id="WP_379143388.1">
    <property type="nucleotide sequence ID" value="NZ_JBHUEN010000043.1"/>
</dbReference>